<proteinExistence type="predicted"/>
<gene>
    <name evidence="1" type="ORF">C7B43_05195</name>
</gene>
<name>A0A2T2X8A4_9FIRM</name>
<dbReference type="EMBL" id="PXYT01000008">
    <property type="protein sequence ID" value="PSR30687.1"/>
    <property type="molecule type" value="Genomic_DNA"/>
</dbReference>
<protein>
    <submittedName>
        <fullName evidence="1">Uncharacterized protein</fullName>
    </submittedName>
</protein>
<dbReference type="Pfam" id="PF13692">
    <property type="entry name" value="Glyco_trans_1_4"/>
    <property type="match status" value="1"/>
</dbReference>
<dbReference type="CDD" id="cd03801">
    <property type="entry name" value="GT4_PimA-like"/>
    <property type="match status" value="1"/>
</dbReference>
<evidence type="ECO:0000313" key="2">
    <source>
        <dbReference type="Proteomes" id="UP000242699"/>
    </source>
</evidence>
<dbReference type="Gene3D" id="3.40.50.2000">
    <property type="entry name" value="Glycogen Phosphorylase B"/>
    <property type="match status" value="2"/>
</dbReference>
<accession>A0A2T2X8A4</accession>
<dbReference type="Proteomes" id="UP000242699">
    <property type="component" value="Unassembled WGS sequence"/>
</dbReference>
<dbReference type="InterPro" id="IPR052622">
    <property type="entry name" value="Glycosyltransferase_G1"/>
</dbReference>
<dbReference type="PANTHER" id="PTHR46660">
    <property type="match status" value="1"/>
</dbReference>
<reference evidence="1 2" key="1">
    <citation type="journal article" date="2014" name="BMC Genomics">
        <title>Comparison of environmental and isolate Sulfobacillus genomes reveals diverse carbon, sulfur, nitrogen, and hydrogen metabolisms.</title>
        <authorList>
            <person name="Justice N.B."/>
            <person name="Norman A."/>
            <person name="Brown C.T."/>
            <person name="Singh A."/>
            <person name="Thomas B.C."/>
            <person name="Banfield J.F."/>
        </authorList>
    </citation>
    <scope>NUCLEOTIDE SEQUENCE [LARGE SCALE GENOMIC DNA]</scope>
    <source>
        <strain evidence="1">AMDSBA1</strain>
    </source>
</reference>
<comment type="caution">
    <text evidence="1">The sequence shown here is derived from an EMBL/GenBank/DDBJ whole genome shotgun (WGS) entry which is preliminary data.</text>
</comment>
<organism evidence="1 2">
    <name type="scientific">Sulfobacillus benefaciens</name>
    <dbReference type="NCBI Taxonomy" id="453960"/>
    <lineage>
        <taxon>Bacteria</taxon>
        <taxon>Bacillati</taxon>
        <taxon>Bacillota</taxon>
        <taxon>Clostridia</taxon>
        <taxon>Eubacteriales</taxon>
        <taxon>Clostridiales Family XVII. Incertae Sedis</taxon>
        <taxon>Sulfobacillus</taxon>
    </lineage>
</organism>
<dbReference type="AlphaFoldDB" id="A0A2T2X8A4"/>
<dbReference type="PANTHER" id="PTHR46660:SF2">
    <property type="entry name" value="GLYCOSYLTRANSFERASE 1 DOMAIN-CONTAINING PROTEIN 1"/>
    <property type="match status" value="1"/>
</dbReference>
<sequence length="335" mass="38012">MKVVLVVPPDTPITGGNFVSAERLKTGLSRLGIETHVEKFHSRMQGYDVYHAWNAVHVGKRLLEHNIDPQKIVVTWTGTDLWGDWAKNPQPIRRALSPLQHQVVFTPNAKKRLLADAPEWDDIVEVIGPSVDETLFYPADSPHTREWPPLVVIAGGVRPVKRSAWAIDLVETARSRLAYDFQLAVLGPVRDFEEWERVIQASKGKPWVHIVGEIPKDSMREWYQRATIVLNSSRIEGVSNALMEAMSSQALVVATNIHGNRYLIEHGNTGFLFDDTEGLVEAFRFVMENPEQSERIRRNARMRILSRHLPSHEAQAYAAIYRRMAWSLCSRGCGL</sequence>
<dbReference type="SUPFAM" id="SSF53756">
    <property type="entry name" value="UDP-Glycosyltransferase/glycogen phosphorylase"/>
    <property type="match status" value="1"/>
</dbReference>
<evidence type="ECO:0000313" key="1">
    <source>
        <dbReference type="EMBL" id="PSR30687.1"/>
    </source>
</evidence>